<evidence type="ECO:0000313" key="3">
    <source>
        <dbReference type="Proteomes" id="UP000794436"/>
    </source>
</evidence>
<reference evidence="2" key="1">
    <citation type="submission" date="2019-03" db="EMBL/GenBank/DDBJ databases">
        <title>Long read genome sequence of the mycoparasitic Pythium oligandrum ATCC 38472 isolated from sugarbeet rhizosphere.</title>
        <authorList>
            <person name="Gaulin E."/>
        </authorList>
    </citation>
    <scope>NUCLEOTIDE SEQUENCE</scope>
    <source>
        <strain evidence="2">ATCC 38472_TT</strain>
    </source>
</reference>
<keyword evidence="3" id="KW-1185">Reference proteome</keyword>
<dbReference type="EMBL" id="SPLM01000147">
    <property type="protein sequence ID" value="TMW55662.1"/>
    <property type="molecule type" value="Genomic_DNA"/>
</dbReference>
<proteinExistence type="predicted"/>
<protein>
    <submittedName>
        <fullName evidence="2">Uncharacterized protein</fullName>
    </submittedName>
</protein>
<dbReference type="Proteomes" id="UP000794436">
    <property type="component" value="Unassembled WGS sequence"/>
</dbReference>
<sequence>MLERHDVDILAMLLAEEDAEFAQETESRSEAKVKVRDLNSSRQRQREELQYLRRRVTELESELAAQKQMHRSSDGTLRVDPDASPTTVGGDGALTTGVSEWEAIALRQKKTRQRAELENHKLRQMVESQVRVAKTLEKLLLKRPNALHVDPSELKRRRRFYQMTSDRDEDAGIFENILASIDRSYAETSVVLEGNGLMRAPVGHRSVDIKAMQGNTSGMTDVYVELTDVSTMPFSQEATASAMWRCITSGYMQLHHEIYKAYAGSEDILAIKYTITLTRRRLAVDFVARAAMKRFVEGDRVVDVWECLSDTEETRSGSNAPGIQVRERGWTVLHPINGGASTKILSCMQMHPLVIENNADEERRVGVLTNLALDYYGEQIDQAHHAIESLLLDETRSTVAISSLVDDI</sequence>
<gene>
    <name evidence="2" type="ORF">Poli38472_010544</name>
</gene>
<organism evidence="2 3">
    <name type="scientific">Pythium oligandrum</name>
    <name type="common">Mycoparasitic fungus</name>
    <dbReference type="NCBI Taxonomy" id="41045"/>
    <lineage>
        <taxon>Eukaryota</taxon>
        <taxon>Sar</taxon>
        <taxon>Stramenopiles</taxon>
        <taxon>Oomycota</taxon>
        <taxon>Peronosporomycetes</taxon>
        <taxon>Pythiales</taxon>
        <taxon>Pythiaceae</taxon>
        <taxon>Pythium</taxon>
    </lineage>
</organism>
<evidence type="ECO:0000313" key="2">
    <source>
        <dbReference type="EMBL" id="TMW55662.1"/>
    </source>
</evidence>
<dbReference type="PANTHER" id="PTHR35796">
    <property type="entry name" value="HYPOTHETICAL CYTOSOLIC PROTEIN"/>
    <property type="match status" value="1"/>
</dbReference>
<feature type="region of interest" description="Disordered" evidence="1">
    <location>
        <begin position="63"/>
        <end position="94"/>
    </location>
</feature>
<evidence type="ECO:0000256" key="1">
    <source>
        <dbReference type="SAM" id="MobiDB-lite"/>
    </source>
</evidence>
<accession>A0A8K1C3W2</accession>
<dbReference type="AlphaFoldDB" id="A0A8K1C3W2"/>
<feature type="compositionally biased region" description="Basic and acidic residues" evidence="1">
    <location>
        <begin position="71"/>
        <end position="81"/>
    </location>
</feature>
<comment type="caution">
    <text evidence="2">The sequence shown here is derived from an EMBL/GenBank/DDBJ whole genome shotgun (WGS) entry which is preliminary data.</text>
</comment>
<dbReference type="OrthoDB" id="163070at2759"/>
<dbReference type="PANTHER" id="PTHR35796:SF3">
    <property type="entry name" value="BHLH DOMAIN-CONTAINING PROTEIN"/>
    <property type="match status" value="1"/>
</dbReference>
<name>A0A8K1C3W2_PYTOL</name>